<reference evidence="1 3" key="1">
    <citation type="submission" date="2016-10" db="EMBL/GenBank/DDBJ databases">
        <authorList>
            <person name="de Groot N.N."/>
        </authorList>
    </citation>
    <scope>NUCLEOTIDE SEQUENCE [LARGE SCALE GENOMIC DNA]</scope>
    <source>
        <strain evidence="1 3">DSM 44215</strain>
    </source>
</reference>
<proteinExistence type="predicted"/>
<name>A0A1H2DR04_9ACTN</name>
<dbReference type="Proteomes" id="UP000183180">
    <property type="component" value="Unassembled WGS sequence"/>
</dbReference>
<dbReference type="EMBL" id="FNLM01000018">
    <property type="protein sequence ID" value="SDT85337.1"/>
    <property type="molecule type" value="Genomic_DNA"/>
</dbReference>
<dbReference type="RefSeq" id="WP_159441522.1">
    <property type="nucleotide sequence ID" value="NZ_FNLM01000018.1"/>
</dbReference>
<organism evidence="1 3">
    <name type="scientific">Gordonia westfalica</name>
    <dbReference type="NCBI Taxonomy" id="158898"/>
    <lineage>
        <taxon>Bacteria</taxon>
        <taxon>Bacillati</taxon>
        <taxon>Actinomycetota</taxon>
        <taxon>Actinomycetes</taxon>
        <taxon>Mycobacteriales</taxon>
        <taxon>Gordoniaceae</taxon>
        <taxon>Gordonia</taxon>
    </lineage>
</organism>
<evidence type="ECO:0000313" key="2">
    <source>
        <dbReference type="EMBL" id="SDT89498.1"/>
    </source>
</evidence>
<evidence type="ECO:0000313" key="3">
    <source>
        <dbReference type="Proteomes" id="UP000183180"/>
    </source>
</evidence>
<dbReference type="AlphaFoldDB" id="A0A1H2DR04"/>
<dbReference type="EMBL" id="FNLM01000027">
    <property type="protein sequence ID" value="SDT89498.1"/>
    <property type="molecule type" value="Genomic_DNA"/>
</dbReference>
<dbReference type="STRING" id="158898.SAMN04488548_11851"/>
<gene>
    <name evidence="1" type="ORF">SAMN04488548_11851</name>
    <name evidence="2" type="ORF">SAMN04488548_12742</name>
</gene>
<evidence type="ECO:0000313" key="1">
    <source>
        <dbReference type="EMBL" id="SDT85337.1"/>
    </source>
</evidence>
<protein>
    <submittedName>
        <fullName evidence="1">Uncharacterized protein</fullName>
    </submittedName>
</protein>
<accession>A0A1H2DR04</accession>
<sequence length="58" mass="6598">MTAACTAALLRAVEHAIENELDGFTTEQIRDMRGYVAETVTWRLSRDGYLQHDIEESL</sequence>